<evidence type="ECO:0000256" key="1">
    <source>
        <dbReference type="SAM" id="MobiDB-lite"/>
    </source>
</evidence>
<evidence type="ECO:0000313" key="3">
    <source>
        <dbReference type="EMBL" id="PTM60140.1"/>
    </source>
</evidence>
<reference evidence="3 4" key="1">
    <citation type="submission" date="2018-04" db="EMBL/GenBank/DDBJ databases">
        <title>Genomic Encyclopedia of Archaeal and Bacterial Type Strains, Phase II (KMG-II): from individual species to whole genera.</title>
        <authorList>
            <person name="Goeker M."/>
        </authorList>
    </citation>
    <scope>NUCLEOTIDE SEQUENCE [LARGE SCALE GENOMIC DNA]</scope>
    <source>
        <strain evidence="3 4">DSM 25521</strain>
    </source>
</reference>
<keyword evidence="2" id="KW-1133">Transmembrane helix</keyword>
<accession>A0A2T4ZE36</accession>
<keyword evidence="4" id="KW-1185">Reference proteome</keyword>
<evidence type="ECO:0000256" key="2">
    <source>
        <dbReference type="SAM" id="Phobius"/>
    </source>
</evidence>
<sequence length="84" mass="9370">MSLQHQANPRPAAPIVIDHEPLAAPARETAREPAAPPTGPRRREDDFDVLALAPSRYDHIDRLYRNVVLVLFAIGLAVGFWFKS</sequence>
<proteinExistence type="predicted"/>
<dbReference type="OrthoDB" id="10002817at2"/>
<keyword evidence="2" id="KW-0472">Membrane</keyword>
<dbReference type="AlphaFoldDB" id="A0A2T4ZE36"/>
<comment type="caution">
    <text evidence="3">The sequence shown here is derived from an EMBL/GenBank/DDBJ whole genome shotgun (WGS) entry which is preliminary data.</text>
</comment>
<name>A0A2T4ZE36_9HYPH</name>
<protein>
    <submittedName>
        <fullName evidence="3">Uncharacterized protein</fullName>
    </submittedName>
</protein>
<organism evidence="3 4">
    <name type="scientific">Phreatobacter oligotrophus</name>
    <dbReference type="NCBI Taxonomy" id="1122261"/>
    <lineage>
        <taxon>Bacteria</taxon>
        <taxon>Pseudomonadati</taxon>
        <taxon>Pseudomonadota</taxon>
        <taxon>Alphaproteobacteria</taxon>
        <taxon>Hyphomicrobiales</taxon>
        <taxon>Phreatobacteraceae</taxon>
        <taxon>Phreatobacter</taxon>
    </lineage>
</organism>
<dbReference type="EMBL" id="PZZL01000003">
    <property type="protein sequence ID" value="PTM60140.1"/>
    <property type="molecule type" value="Genomic_DNA"/>
</dbReference>
<keyword evidence="2" id="KW-0812">Transmembrane</keyword>
<gene>
    <name evidence="3" type="ORF">C8P69_10366</name>
</gene>
<evidence type="ECO:0000313" key="4">
    <source>
        <dbReference type="Proteomes" id="UP000241808"/>
    </source>
</evidence>
<feature type="region of interest" description="Disordered" evidence="1">
    <location>
        <begin position="1"/>
        <end position="46"/>
    </location>
</feature>
<feature type="transmembrane region" description="Helical" evidence="2">
    <location>
        <begin position="63"/>
        <end position="82"/>
    </location>
</feature>
<dbReference type="RefSeq" id="WP_108175711.1">
    <property type="nucleotide sequence ID" value="NZ_PZZL01000003.1"/>
</dbReference>
<dbReference type="Proteomes" id="UP000241808">
    <property type="component" value="Unassembled WGS sequence"/>
</dbReference>